<dbReference type="STRING" id="1073090.A0A1L9SEJ9"/>
<evidence type="ECO:0000313" key="3">
    <source>
        <dbReference type="Proteomes" id="UP000184188"/>
    </source>
</evidence>
<dbReference type="Proteomes" id="UP000184188">
    <property type="component" value="Unassembled WGS sequence"/>
</dbReference>
<dbReference type="OrthoDB" id="4364700at2759"/>
<protein>
    <submittedName>
        <fullName evidence="2">Uncharacterized protein</fullName>
    </submittedName>
</protein>
<evidence type="ECO:0000256" key="1">
    <source>
        <dbReference type="SAM" id="MobiDB-lite"/>
    </source>
</evidence>
<gene>
    <name evidence="2" type="ORF">ASPZODRAFT_17134</name>
</gene>
<name>A0A1L9SEJ9_9EURO</name>
<dbReference type="EMBL" id="KV878344">
    <property type="protein sequence ID" value="OJJ45685.1"/>
    <property type="molecule type" value="Genomic_DNA"/>
</dbReference>
<feature type="region of interest" description="Disordered" evidence="1">
    <location>
        <begin position="126"/>
        <end position="151"/>
    </location>
</feature>
<keyword evidence="3" id="KW-1185">Reference proteome</keyword>
<dbReference type="GeneID" id="34613425"/>
<organism evidence="2 3">
    <name type="scientific">Penicilliopsis zonata CBS 506.65</name>
    <dbReference type="NCBI Taxonomy" id="1073090"/>
    <lineage>
        <taxon>Eukaryota</taxon>
        <taxon>Fungi</taxon>
        <taxon>Dikarya</taxon>
        <taxon>Ascomycota</taxon>
        <taxon>Pezizomycotina</taxon>
        <taxon>Eurotiomycetes</taxon>
        <taxon>Eurotiomycetidae</taxon>
        <taxon>Eurotiales</taxon>
        <taxon>Aspergillaceae</taxon>
        <taxon>Penicilliopsis</taxon>
    </lineage>
</organism>
<dbReference type="RefSeq" id="XP_022580195.1">
    <property type="nucleotide sequence ID" value="XM_022726961.1"/>
</dbReference>
<dbReference type="AlphaFoldDB" id="A0A1L9SEJ9"/>
<proteinExistence type="predicted"/>
<reference evidence="3" key="1">
    <citation type="journal article" date="2017" name="Genome Biol.">
        <title>Comparative genomics reveals high biological diversity and specific adaptations in the industrially and medically important fungal genus Aspergillus.</title>
        <authorList>
            <person name="de Vries R.P."/>
            <person name="Riley R."/>
            <person name="Wiebenga A."/>
            <person name="Aguilar-Osorio G."/>
            <person name="Amillis S."/>
            <person name="Uchima C.A."/>
            <person name="Anderluh G."/>
            <person name="Asadollahi M."/>
            <person name="Askin M."/>
            <person name="Barry K."/>
            <person name="Battaglia E."/>
            <person name="Bayram O."/>
            <person name="Benocci T."/>
            <person name="Braus-Stromeyer S.A."/>
            <person name="Caldana C."/>
            <person name="Canovas D."/>
            <person name="Cerqueira G.C."/>
            <person name="Chen F."/>
            <person name="Chen W."/>
            <person name="Choi C."/>
            <person name="Clum A."/>
            <person name="Dos Santos R.A."/>
            <person name="Damasio A.R."/>
            <person name="Diallinas G."/>
            <person name="Emri T."/>
            <person name="Fekete E."/>
            <person name="Flipphi M."/>
            <person name="Freyberg S."/>
            <person name="Gallo A."/>
            <person name="Gournas C."/>
            <person name="Habgood R."/>
            <person name="Hainaut M."/>
            <person name="Harispe M.L."/>
            <person name="Henrissat B."/>
            <person name="Hilden K.S."/>
            <person name="Hope R."/>
            <person name="Hossain A."/>
            <person name="Karabika E."/>
            <person name="Karaffa L."/>
            <person name="Karanyi Z."/>
            <person name="Krasevec N."/>
            <person name="Kuo A."/>
            <person name="Kusch H."/>
            <person name="LaButti K."/>
            <person name="Lagendijk E.L."/>
            <person name="Lapidus A."/>
            <person name="Levasseur A."/>
            <person name="Lindquist E."/>
            <person name="Lipzen A."/>
            <person name="Logrieco A.F."/>
            <person name="MacCabe A."/>
            <person name="Maekelae M.R."/>
            <person name="Malavazi I."/>
            <person name="Melin P."/>
            <person name="Meyer V."/>
            <person name="Mielnichuk N."/>
            <person name="Miskei M."/>
            <person name="Molnar A.P."/>
            <person name="Mule G."/>
            <person name="Ngan C.Y."/>
            <person name="Orejas M."/>
            <person name="Orosz E."/>
            <person name="Ouedraogo J.P."/>
            <person name="Overkamp K.M."/>
            <person name="Park H.-S."/>
            <person name="Perrone G."/>
            <person name="Piumi F."/>
            <person name="Punt P.J."/>
            <person name="Ram A.F."/>
            <person name="Ramon A."/>
            <person name="Rauscher S."/>
            <person name="Record E."/>
            <person name="Riano-Pachon D.M."/>
            <person name="Robert V."/>
            <person name="Roehrig J."/>
            <person name="Ruller R."/>
            <person name="Salamov A."/>
            <person name="Salih N.S."/>
            <person name="Samson R.A."/>
            <person name="Sandor E."/>
            <person name="Sanguinetti M."/>
            <person name="Schuetze T."/>
            <person name="Sepcic K."/>
            <person name="Shelest E."/>
            <person name="Sherlock G."/>
            <person name="Sophianopoulou V."/>
            <person name="Squina F.M."/>
            <person name="Sun H."/>
            <person name="Susca A."/>
            <person name="Todd R.B."/>
            <person name="Tsang A."/>
            <person name="Unkles S.E."/>
            <person name="van de Wiele N."/>
            <person name="van Rossen-Uffink D."/>
            <person name="Oliveira J.V."/>
            <person name="Vesth T.C."/>
            <person name="Visser J."/>
            <person name="Yu J.-H."/>
            <person name="Zhou M."/>
            <person name="Andersen M.R."/>
            <person name="Archer D.B."/>
            <person name="Baker S.E."/>
            <person name="Benoit I."/>
            <person name="Brakhage A.A."/>
            <person name="Braus G.H."/>
            <person name="Fischer R."/>
            <person name="Frisvad J.C."/>
            <person name="Goldman G.H."/>
            <person name="Houbraken J."/>
            <person name="Oakley B."/>
            <person name="Pocsi I."/>
            <person name="Scazzocchio C."/>
            <person name="Seiboth B."/>
            <person name="vanKuyk P.A."/>
            <person name="Wortman J."/>
            <person name="Dyer P.S."/>
            <person name="Grigoriev I.V."/>
        </authorList>
    </citation>
    <scope>NUCLEOTIDE SEQUENCE [LARGE SCALE GENOMIC DNA]</scope>
    <source>
        <strain evidence="3">CBS 506.65</strain>
    </source>
</reference>
<dbReference type="VEuPathDB" id="FungiDB:ASPZODRAFT_17134"/>
<evidence type="ECO:0000313" key="2">
    <source>
        <dbReference type="EMBL" id="OJJ45685.1"/>
    </source>
</evidence>
<sequence>MSTANGRAFQRVPKTAAEWERAAKAAKIGRRTIHGRRDMHAGSKITQEEFILLKVLSQTGKNYDVSDLGLGSHLETAKQLLAGNPEYQAFLQGLEAIKAGDAGDIGAMGVFKIPFSQIKEVLRLSKVPKRKRHRNPDPQASPKPRETRLHDGINEDSVNSAALSLLTAISLEHVSSPAVWSPHRAPFFANFRRATMEAQVDGYFWVGLSGQTSILLEAKAGARESHEPAVSMQEAAETVAWLMAKPPVGPKSNRAFLEIILAIMLRAREEATP</sequence>
<accession>A0A1L9SEJ9</accession>